<sequence length="165" mass="17890">MDVYIMENLNDPMPKSSVSLILGLLEHVHCSSSISSAVFLPHKGTQKRNPPVMICTSANHRDLAPRLPSALYVFIPHKGTPNGNPPVMICASANQHDLAPAQPSIVTSWNMRSYPSIKDEPCARNVLSTGAVSVELGGHDPQSWTPLHGIGTTLVNLDEYRSEIS</sequence>
<organism evidence="1 2">
    <name type="scientific">Phyllostomus discolor</name>
    <name type="common">pale spear-nosed bat</name>
    <dbReference type="NCBI Taxonomy" id="89673"/>
    <lineage>
        <taxon>Eukaryota</taxon>
        <taxon>Metazoa</taxon>
        <taxon>Chordata</taxon>
        <taxon>Craniata</taxon>
        <taxon>Vertebrata</taxon>
        <taxon>Euteleostomi</taxon>
        <taxon>Mammalia</taxon>
        <taxon>Eutheria</taxon>
        <taxon>Laurasiatheria</taxon>
        <taxon>Chiroptera</taxon>
        <taxon>Yangochiroptera</taxon>
        <taxon>Phyllostomidae</taxon>
        <taxon>Phyllostominae</taxon>
        <taxon>Phyllostomus</taxon>
    </lineage>
</organism>
<dbReference type="EMBL" id="JABVXQ010000016">
    <property type="protein sequence ID" value="KAF6073440.1"/>
    <property type="molecule type" value="Genomic_DNA"/>
</dbReference>
<accession>A0A833YC41</accession>
<dbReference type="Proteomes" id="UP000664940">
    <property type="component" value="Unassembled WGS sequence"/>
</dbReference>
<comment type="caution">
    <text evidence="1">The sequence shown here is derived from an EMBL/GenBank/DDBJ whole genome shotgun (WGS) entry which is preliminary data.</text>
</comment>
<proteinExistence type="predicted"/>
<gene>
    <name evidence="1" type="ORF">HJG60_009564</name>
</gene>
<evidence type="ECO:0000313" key="2">
    <source>
        <dbReference type="Proteomes" id="UP000664940"/>
    </source>
</evidence>
<reference evidence="1 2" key="1">
    <citation type="journal article" date="2020" name="Nature">
        <title>Six reference-quality genomes reveal evolution of bat adaptations.</title>
        <authorList>
            <person name="Jebb D."/>
            <person name="Huang Z."/>
            <person name="Pippel M."/>
            <person name="Hughes G.M."/>
            <person name="Lavrichenko K."/>
            <person name="Devanna P."/>
            <person name="Winkler S."/>
            <person name="Jermiin L.S."/>
            <person name="Skirmuntt E.C."/>
            <person name="Katzourakis A."/>
            <person name="Burkitt-Gray L."/>
            <person name="Ray D.A."/>
            <person name="Sullivan K.A.M."/>
            <person name="Roscito J.G."/>
            <person name="Kirilenko B.M."/>
            <person name="Davalos L.M."/>
            <person name="Corthals A.P."/>
            <person name="Power M.L."/>
            <person name="Jones G."/>
            <person name="Ransome R.D."/>
            <person name="Dechmann D.K.N."/>
            <person name="Locatelli A.G."/>
            <person name="Puechmaille S.J."/>
            <person name="Fedrigo O."/>
            <person name="Jarvis E.D."/>
            <person name="Hiller M."/>
            <person name="Vernes S.C."/>
            <person name="Myers E.W."/>
            <person name="Teeling E.C."/>
        </authorList>
    </citation>
    <scope>NUCLEOTIDE SEQUENCE [LARGE SCALE GENOMIC DNA]</scope>
    <source>
        <strain evidence="1">Bat1K_MPI-CBG_1</strain>
    </source>
</reference>
<evidence type="ECO:0000313" key="1">
    <source>
        <dbReference type="EMBL" id="KAF6073440.1"/>
    </source>
</evidence>
<dbReference type="AlphaFoldDB" id="A0A833YC41"/>
<name>A0A833YC41_9CHIR</name>
<protein>
    <submittedName>
        <fullName evidence="1">Uncharacterized protein</fullName>
    </submittedName>
</protein>